<organism evidence="2 3">
    <name type="scientific">Grylomicrobium aquisgranensis</name>
    <dbReference type="NCBI Taxonomy" id="2926318"/>
    <lineage>
        <taxon>Bacteria</taxon>
        <taxon>Bacillati</taxon>
        <taxon>Bacillota</taxon>
        <taxon>Erysipelotrichia</taxon>
        <taxon>Erysipelotrichales</taxon>
        <taxon>Erysipelotrichaceae</taxon>
        <taxon>Grylomicrobium</taxon>
    </lineage>
</organism>
<dbReference type="InterPro" id="IPR016117">
    <property type="entry name" value="ArgJ-like_dom_sf"/>
</dbReference>
<sequence length="316" mass="32399">MKSIEITDIAGFSIGQCEDEKKATGVTVILTGEKGAVCGADVRGGGPASRENALLNPLAANDAVHAVVLSGGSAFGLESSCGAMRWLKEKGIGFATAYGPVPIVVSSCIFDLGIGDPDAYPDAAMGYQACQNAGNFRQGNHGAGMGATVGKARGMEHAMKAGIGAAAYQLGSLQVGAIAVVNAFGDIYDPDTGRKLAGLRDESGTMEPACEEALYQMTPQPSNTNTTIAAILTNGIFDKTELTKIAGMGHDGYARSINPVHTMFDGDTLYALSHPQVKADINVAGTLAARTVAKAIDAAVLHATSVFGLPCANDMK</sequence>
<dbReference type="PANTHER" id="PTHR36512:SF3">
    <property type="entry name" value="BLR5678 PROTEIN"/>
    <property type="match status" value="1"/>
</dbReference>
<gene>
    <name evidence="2" type="ORF">MOZ60_10905</name>
</gene>
<dbReference type="Proteomes" id="UP001286174">
    <property type="component" value="Unassembled WGS sequence"/>
</dbReference>
<dbReference type="SUPFAM" id="SSF56266">
    <property type="entry name" value="DmpA/ArgJ-like"/>
    <property type="match status" value="1"/>
</dbReference>
<comment type="similarity">
    <text evidence="1">Belongs to the peptidase S58 family.</text>
</comment>
<protein>
    <submittedName>
        <fullName evidence="2">P1 family peptidase</fullName>
    </submittedName>
</protein>
<dbReference type="PANTHER" id="PTHR36512">
    <property type="entry name" value="D-AMINOPEPTIDASE"/>
    <property type="match status" value="1"/>
</dbReference>
<keyword evidence="3" id="KW-1185">Reference proteome</keyword>
<dbReference type="EMBL" id="JALBUR010000051">
    <property type="protein sequence ID" value="MDX8420594.1"/>
    <property type="molecule type" value="Genomic_DNA"/>
</dbReference>
<dbReference type="AlphaFoldDB" id="A0AB35U6D8"/>
<evidence type="ECO:0000256" key="1">
    <source>
        <dbReference type="ARBA" id="ARBA00007068"/>
    </source>
</evidence>
<dbReference type="Gene3D" id="3.60.70.12">
    <property type="entry name" value="L-amino peptidase D-ALA esterase/amidase"/>
    <property type="match status" value="1"/>
</dbReference>
<dbReference type="InterPro" id="IPR005321">
    <property type="entry name" value="Peptidase_S58_DmpA"/>
</dbReference>
<dbReference type="CDD" id="cd02252">
    <property type="entry name" value="nylC_like"/>
    <property type="match status" value="1"/>
</dbReference>
<proteinExistence type="inferred from homology"/>
<evidence type="ECO:0000313" key="2">
    <source>
        <dbReference type="EMBL" id="MDX8420594.1"/>
    </source>
</evidence>
<evidence type="ECO:0000313" key="3">
    <source>
        <dbReference type="Proteomes" id="UP001286174"/>
    </source>
</evidence>
<dbReference type="Pfam" id="PF03576">
    <property type="entry name" value="Peptidase_S58"/>
    <property type="match status" value="1"/>
</dbReference>
<accession>A0AB35U6D8</accession>
<dbReference type="GO" id="GO:0004177">
    <property type="term" value="F:aminopeptidase activity"/>
    <property type="evidence" value="ECO:0007669"/>
    <property type="project" value="TreeGrafter"/>
</dbReference>
<name>A0AB35U6D8_9FIRM</name>
<reference evidence="2 3" key="1">
    <citation type="submission" date="2022-03" db="EMBL/GenBank/DDBJ databases">
        <title>Novel taxa within the pig intestine.</title>
        <authorList>
            <person name="Wylensek D."/>
            <person name="Bishof K."/>
            <person name="Afrizal A."/>
            <person name="Clavel T."/>
        </authorList>
    </citation>
    <scope>NUCLEOTIDE SEQUENCE [LARGE SCALE GENOMIC DNA]</scope>
    <source>
        <strain evidence="2 3">CLA-KB-P133</strain>
    </source>
</reference>
<comment type="caution">
    <text evidence="2">The sequence shown here is derived from an EMBL/GenBank/DDBJ whole genome shotgun (WGS) entry which is preliminary data.</text>
</comment>